<dbReference type="Gene3D" id="1.25.40.10">
    <property type="entry name" value="Tetratricopeptide repeat domain"/>
    <property type="match status" value="1"/>
</dbReference>
<accession>A0A3A2ZC98</accession>
<evidence type="ECO:0000313" key="2">
    <source>
        <dbReference type="Proteomes" id="UP000266188"/>
    </source>
</evidence>
<sequence length="505" mass="57669">MSLLQPRIPLRKWLRTRSLQAQVSRLALPQNATQRQAFHASPSFSAIRSPSANIARNRGRAPGALGDGNLITHHFPIGNFASVFYTTTLEETLAQFNKTGASYWVSACKEGILDHHRVSLYSFMDVGRALLTIAWENDASAMAIRRISTDAEMVFRISFVVSRFFRYLYGWAMAACAQAGSNTAIICAAQKYLSANRTVSDLKKSQILNELKRIAINDKHPSAIILHAWVRSQHEQYMEAVELLRPLIETMYPIRDSRFADLILDGIPKPWAVYTNALYKMEREEEANEIQRIAATQFNDPDAAIVHAYNLLKLRRDSNRSNSATLESTVDFSEYLQLMGIAATAGNGDACHRLGNYYYLRYLHLDPYSLDYLDKDDPDVVEPETNKVAHAEIRVAKEKKAGTWAPYGKPKSLLQYIRYYFYVDRSRDDYYRLAVEWYKLGAKYGHSKAAFLVARLLKQDKLDEQAYDMLNIAEKDETYQSRVKKLRTAWLNGVNPSIRDDFVDL</sequence>
<keyword evidence="2" id="KW-1185">Reference proteome</keyword>
<evidence type="ECO:0000313" key="1">
    <source>
        <dbReference type="EMBL" id="RJE20556.1"/>
    </source>
</evidence>
<dbReference type="OrthoDB" id="250175at2759"/>
<name>A0A3A2ZC98_9EURO</name>
<proteinExistence type="predicted"/>
<dbReference type="InterPro" id="IPR011990">
    <property type="entry name" value="TPR-like_helical_dom_sf"/>
</dbReference>
<reference evidence="2" key="1">
    <citation type="submission" date="2017-02" db="EMBL/GenBank/DDBJ databases">
        <authorList>
            <person name="Tafer H."/>
            <person name="Lopandic K."/>
        </authorList>
    </citation>
    <scope>NUCLEOTIDE SEQUENCE [LARGE SCALE GENOMIC DNA]</scope>
    <source>
        <strain evidence="2">CBS 366.77</strain>
    </source>
</reference>
<dbReference type="AlphaFoldDB" id="A0A3A2ZC98"/>
<organism evidence="1 2">
    <name type="scientific">Aspergillus sclerotialis</name>
    <dbReference type="NCBI Taxonomy" id="2070753"/>
    <lineage>
        <taxon>Eukaryota</taxon>
        <taxon>Fungi</taxon>
        <taxon>Dikarya</taxon>
        <taxon>Ascomycota</taxon>
        <taxon>Pezizomycotina</taxon>
        <taxon>Eurotiomycetes</taxon>
        <taxon>Eurotiomycetidae</taxon>
        <taxon>Eurotiales</taxon>
        <taxon>Aspergillaceae</taxon>
        <taxon>Aspergillus</taxon>
        <taxon>Aspergillus subgen. Polypaecilum</taxon>
    </lineage>
</organism>
<gene>
    <name evidence="1" type="ORF">PHISCL_07100</name>
</gene>
<dbReference type="EMBL" id="MVGC01000296">
    <property type="protein sequence ID" value="RJE20556.1"/>
    <property type="molecule type" value="Genomic_DNA"/>
</dbReference>
<dbReference type="Proteomes" id="UP000266188">
    <property type="component" value="Unassembled WGS sequence"/>
</dbReference>
<protein>
    <submittedName>
        <fullName evidence="1">Uncharacterized protein</fullName>
    </submittedName>
</protein>
<comment type="caution">
    <text evidence="1">The sequence shown here is derived from an EMBL/GenBank/DDBJ whole genome shotgun (WGS) entry which is preliminary data.</text>
</comment>
<dbReference type="STRING" id="2070753.A0A3A2ZC98"/>